<feature type="region of interest" description="Disordered" evidence="2">
    <location>
        <begin position="122"/>
        <end position="276"/>
    </location>
</feature>
<comment type="caution">
    <text evidence="3">The sequence shown here is derived from an EMBL/GenBank/DDBJ whole genome shotgun (WGS) entry which is preliminary data.</text>
</comment>
<evidence type="ECO:0000313" key="3">
    <source>
        <dbReference type="EMBL" id="KAK5109233.1"/>
    </source>
</evidence>
<sequence>MSQAKSLAALVAAVEVELARSQEQTRNARADNARLHEQLRAANIQLSEFERLTNMNKPGNRDEDDEEILPVIGKVMDKPVLPRVANLVRAPVSSYSGTVSFESTIAAQGSMTFSLRPMLARRTTSLPKKVPPPSRKRKRYSYQAQDHDATRFDPDDDIEIPNARSEDHDDTFIPEDDDEAASVASEDHDDIYESEDGQESASVTSEGHDDTSNCEDDDENASVTSKDHNDTSGSEDESITSRKRHRTEDTIEQEELLDIRKTSLDPPSTKKRKHSLANMTESADFKFLAVISWNRNGEPGAGYDFTDLDGRITELWEKIEEVKTIWEREKGLGWSWELEKRDPKRNPHPCITRKMHGKPVRWRAGCEGKFACKNCVVLGLPCFTWNGADFLLLPLHEEDRVEPVKEDYEIRWWLNL</sequence>
<protein>
    <submittedName>
        <fullName evidence="3">Uncharacterized protein</fullName>
    </submittedName>
</protein>
<evidence type="ECO:0000313" key="4">
    <source>
        <dbReference type="Proteomes" id="UP001310890"/>
    </source>
</evidence>
<gene>
    <name evidence="3" type="ORF">LTR62_007215</name>
</gene>
<evidence type="ECO:0000256" key="2">
    <source>
        <dbReference type="SAM" id="MobiDB-lite"/>
    </source>
</evidence>
<organism evidence="3 4">
    <name type="scientific">Meristemomyces frigidus</name>
    <dbReference type="NCBI Taxonomy" id="1508187"/>
    <lineage>
        <taxon>Eukaryota</taxon>
        <taxon>Fungi</taxon>
        <taxon>Dikarya</taxon>
        <taxon>Ascomycota</taxon>
        <taxon>Pezizomycotina</taxon>
        <taxon>Dothideomycetes</taxon>
        <taxon>Dothideomycetidae</taxon>
        <taxon>Mycosphaerellales</taxon>
        <taxon>Teratosphaeriaceae</taxon>
        <taxon>Meristemomyces</taxon>
    </lineage>
</organism>
<accession>A0AAN7TC10</accession>
<feature type="compositionally biased region" description="Acidic residues" evidence="2">
    <location>
        <begin position="187"/>
        <end position="198"/>
    </location>
</feature>
<evidence type="ECO:0000256" key="1">
    <source>
        <dbReference type="SAM" id="Coils"/>
    </source>
</evidence>
<reference evidence="3" key="1">
    <citation type="submission" date="2023-08" db="EMBL/GenBank/DDBJ databases">
        <title>Black Yeasts Isolated from many extreme environments.</title>
        <authorList>
            <person name="Coleine C."/>
            <person name="Stajich J.E."/>
            <person name="Selbmann L."/>
        </authorList>
    </citation>
    <scope>NUCLEOTIDE SEQUENCE</scope>
    <source>
        <strain evidence="3">CCFEE 5401</strain>
    </source>
</reference>
<keyword evidence="1" id="KW-0175">Coiled coil</keyword>
<dbReference type="AlphaFoldDB" id="A0AAN7TC10"/>
<feature type="coiled-coil region" evidence="1">
    <location>
        <begin position="11"/>
        <end position="52"/>
    </location>
</feature>
<proteinExistence type="predicted"/>
<name>A0AAN7TC10_9PEZI</name>
<dbReference type="EMBL" id="JAVRRL010000068">
    <property type="protein sequence ID" value="KAK5109233.1"/>
    <property type="molecule type" value="Genomic_DNA"/>
</dbReference>
<dbReference type="Proteomes" id="UP001310890">
    <property type="component" value="Unassembled WGS sequence"/>
</dbReference>